<keyword evidence="1" id="KW-0132">Cell division</keyword>
<dbReference type="PANTHER" id="PTHR10177">
    <property type="entry name" value="CYCLINS"/>
    <property type="match status" value="1"/>
</dbReference>
<dbReference type="InterPro" id="IPR004367">
    <property type="entry name" value="Cyclin_C-dom"/>
</dbReference>
<evidence type="ECO:0000256" key="1">
    <source>
        <dbReference type="ARBA" id="ARBA00022618"/>
    </source>
</evidence>
<evidence type="ECO:0000256" key="5">
    <source>
        <dbReference type="SAM" id="MobiDB-lite"/>
    </source>
</evidence>
<name>A0ABR2LIS5_9ASPA</name>
<evidence type="ECO:0000259" key="6">
    <source>
        <dbReference type="SMART" id="SM00385"/>
    </source>
</evidence>
<dbReference type="InterPro" id="IPR048258">
    <property type="entry name" value="Cyclins_cyclin-box"/>
</dbReference>
<dbReference type="Proteomes" id="UP001412067">
    <property type="component" value="Unassembled WGS sequence"/>
</dbReference>
<evidence type="ECO:0000256" key="4">
    <source>
        <dbReference type="RuleBase" id="RU000383"/>
    </source>
</evidence>
<evidence type="ECO:0000313" key="7">
    <source>
        <dbReference type="EMBL" id="KAK8941745.1"/>
    </source>
</evidence>
<keyword evidence="2 4" id="KW-0195">Cyclin</keyword>
<evidence type="ECO:0000256" key="3">
    <source>
        <dbReference type="ARBA" id="ARBA00023306"/>
    </source>
</evidence>
<dbReference type="CDD" id="cd20543">
    <property type="entry name" value="CYCLIN_AtCycD-like_rpt1"/>
    <property type="match status" value="1"/>
</dbReference>
<dbReference type="CDD" id="cd20544">
    <property type="entry name" value="CYCLIN_AtCycD-like_rpt2"/>
    <property type="match status" value="1"/>
</dbReference>
<organism evidence="7 8">
    <name type="scientific">Platanthera guangdongensis</name>
    <dbReference type="NCBI Taxonomy" id="2320717"/>
    <lineage>
        <taxon>Eukaryota</taxon>
        <taxon>Viridiplantae</taxon>
        <taxon>Streptophyta</taxon>
        <taxon>Embryophyta</taxon>
        <taxon>Tracheophyta</taxon>
        <taxon>Spermatophyta</taxon>
        <taxon>Magnoliopsida</taxon>
        <taxon>Liliopsida</taxon>
        <taxon>Asparagales</taxon>
        <taxon>Orchidaceae</taxon>
        <taxon>Orchidoideae</taxon>
        <taxon>Orchideae</taxon>
        <taxon>Orchidinae</taxon>
        <taxon>Platanthera</taxon>
    </lineage>
</organism>
<dbReference type="EMBL" id="JBBWWR010000019">
    <property type="protein sequence ID" value="KAK8941745.1"/>
    <property type="molecule type" value="Genomic_DNA"/>
</dbReference>
<dbReference type="SUPFAM" id="SSF47954">
    <property type="entry name" value="Cyclin-like"/>
    <property type="match status" value="1"/>
</dbReference>
<keyword evidence="3" id="KW-0131">Cell cycle</keyword>
<dbReference type="PROSITE" id="PS00292">
    <property type="entry name" value="CYCLINS"/>
    <property type="match status" value="1"/>
</dbReference>
<comment type="caution">
    <text evidence="7">The sequence shown here is derived from an EMBL/GenBank/DDBJ whole genome shotgun (WGS) entry which is preliminary data.</text>
</comment>
<feature type="region of interest" description="Disordered" evidence="5">
    <location>
        <begin position="404"/>
        <end position="429"/>
    </location>
</feature>
<feature type="compositionally biased region" description="Basic residues" evidence="5">
    <location>
        <begin position="419"/>
        <end position="429"/>
    </location>
</feature>
<evidence type="ECO:0000256" key="2">
    <source>
        <dbReference type="ARBA" id="ARBA00023127"/>
    </source>
</evidence>
<dbReference type="Pfam" id="PF00134">
    <property type="entry name" value="Cyclin_N"/>
    <property type="match status" value="1"/>
</dbReference>
<reference evidence="7 8" key="1">
    <citation type="journal article" date="2022" name="Nat. Plants">
        <title>Genomes of leafy and leafless Platanthera orchids illuminate the evolution of mycoheterotrophy.</title>
        <authorList>
            <person name="Li M.H."/>
            <person name="Liu K.W."/>
            <person name="Li Z."/>
            <person name="Lu H.C."/>
            <person name="Ye Q.L."/>
            <person name="Zhang D."/>
            <person name="Wang J.Y."/>
            <person name="Li Y.F."/>
            <person name="Zhong Z.M."/>
            <person name="Liu X."/>
            <person name="Yu X."/>
            <person name="Liu D.K."/>
            <person name="Tu X.D."/>
            <person name="Liu B."/>
            <person name="Hao Y."/>
            <person name="Liao X.Y."/>
            <person name="Jiang Y.T."/>
            <person name="Sun W.H."/>
            <person name="Chen J."/>
            <person name="Chen Y.Q."/>
            <person name="Ai Y."/>
            <person name="Zhai J.W."/>
            <person name="Wu S.S."/>
            <person name="Zhou Z."/>
            <person name="Hsiao Y.Y."/>
            <person name="Wu W.L."/>
            <person name="Chen Y.Y."/>
            <person name="Lin Y.F."/>
            <person name="Hsu J.L."/>
            <person name="Li C.Y."/>
            <person name="Wang Z.W."/>
            <person name="Zhao X."/>
            <person name="Zhong W.Y."/>
            <person name="Ma X.K."/>
            <person name="Ma L."/>
            <person name="Huang J."/>
            <person name="Chen G.Z."/>
            <person name="Huang M.Z."/>
            <person name="Huang L."/>
            <person name="Peng D.H."/>
            <person name="Luo Y.B."/>
            <person name="Zou S.Q."/>
            <person name="Chen S.P."/>
            <person name="Lan S."/>
            <person name="Tsai W.C."/>
            <person name="Van de Peer Y."/>
            <person name="Liu Z.J."/>
        </authorList>
    </citation>
    <scope>NUCLEOTIDE SEQUENCE [LARGE SCALE GENOMIC DNA]</scope>
    <source>
        <strain evidence="7">Lor288</strain>
    </source>
</reference>
<dbReference type="InterPro" id="IPR039361">
    <property type="entry name" value="Cyclin"/>
</dbReference>
<comment type="similarity">
    <text evidence="4">Belongs to the cyclin family.</text>
</comment>
<dbReference type="InterPro" id="IPR036915">
    <property type="entry name" value="Cyclin-like_sf"/>
</dbReference>
<dbReference type="InterPro" id="IPR013763">
    <property type="entry name" value="Cyclin-like_dom"/>
</dbReference>
<gene>
    <name evidence="7" type="primary">CYCD3-1</name>
    <name evidence="7" type="ORF">KSP40_PGU016426</name>
</gene>
<dbReference type="SMART" id="SM00385">
    <property type="entry name" value="CYCLIN"/>
    <property type="match status" value="1"/>
</dbReference>
<proteinExistence type="inferred from homology"/>
<feature type="domain" description="Cyclin-like" evidence="6">
    <location>
        <begin position="146"/>
        <end position="234"/>
    </location>
</feature>
<dbReference type="InterPro" id="IPR006671">
    <property type="entry name" value="Cyclin_N"/>
</dbReference>
<accession>A0ABR2LIS5</accession>
<sequence length="429" mass="48686">MCVEMCTYLRMLASIGSIKCSGSYPSDRAALYPPSTVCMCVYTGIYMGIRYDYAASILLCAEDNTSFLGFDEAEDEEEDEKHWSDWSLRPNSSGFYGKIFKVFPLQSEECLSMLIEREAEHMPREDYANRLAGGYLDVSIREDAIYWILEVHAYYNFGPLTAYLSVNYLDRFLSLYDLPQEKSWMTQLLSVACLSLAAKMEEMEVPLLMDLQVGEAKFVFEARTIRRMELLLLSTLNWKMKSVTPFSFIEYFLSKLHGGDFPSELSISRAVKLILSTIRGNVFLAFKPSEIAAATALWVMAEEAQDMDFEKTASCCSKIDKVKRVSVHDIITTASSFIKLTSCWEHALQERVIRCYQVIQEEIIMAGVDTPNRKNGISSVACMPQSPIGVLDAARLSCKRDERTSDLQPLSRHSSAAEKRRKISMHFIS</sequence>
<keyword evidence="8" id="KW-1185">Reference proteome</keyword>
<evidence type="ECO:0000313" key="8">
    <source>
        <dbReference type="Proteomes" id="UP001412067"/>
    </source>
</evidence>
<dbReference type="Pfam" id="PF02984">
    <property type="entry name" value="Cyclin_C"/>
    <property type="match status" value="1"/>
</dbReference>
<protein>
    <submittedName>
        <fullName evidence="7">Cyclin-D3-1</fullName>
    </submittedName>
</protein>
<dbReference type="Gene3D" id="1.10.472.10">
    <property type="entry name" value="Cyclin-like"/>
    <property type="match status" value="2"/>
</dbReference>